<dbReference type="InterPro" id="IPR011989">
    <property type="entry name" value="ARM-like"/>
</dbReference>
<evidence type="ECO:0000313" key="2">
    <source>
        <dbReference type="Proteomes" id="UP000182660"/>
    </source>
</evidence>
<protein>
    <recommendedName>
        <fullName evidence="3">HEAT repeat domain-containing protein</fullName>
    </recommendedName>
</protein>
<proteinExistence type="predicted"/>
<reference evidence="1 2" key="1">
    <citation type="submission" date="2016-11" db="EMBL/GenBank/DDBJ databases">
        <authorList>
            <person name="Klemetsen T."/>
        </authorList>
    </citation>
    <scope>NUCLEOTIDE SEQUENCE [LARGE SCALE GENOMIC DNA]</scope>
    <source>
        <strain evidence="1">MT 2528</strain>
    </source>
</reference>
<gene>
    <name evidence="1" type="ORF">MT2528_4599</name>
</gene>
<dbReference type="InterPro" id="IPR016024">
    <property type="entry name" value="ARM-type_fold"/>
</dbReference>
<keyword evidence="2" id="KW-1185">Reference proteome</keyword>
<dbReference type="Proteomes" id="UP000182660">
    <property type="component" value="Unassembled WGS sequence"/>
</dbReference>
<accession>A0ABY1HJZ1</accession>
<organism evidence="1 2">
    <name type="scientific">Moritella viscosa</name>
    <dbReference type="NCBI Taxonomy" id="80854"/>
    <lineage>
        <taxon>Bacteria</taxon>
        <taxon>Pseudomonadati</taxon>
        <taxon>Pseudomonadota</taxon>
        <taxon>Gammaproteobacteria</taxon>
        <taxon>Alteromonadales</taxon>
        <taxon>Moritellaceae</taxon>
        <taxon>Moritella</taxon>
    </lineage>
</organism>
<dbReference type="EMBL" id="FPLJ01000140">
    <property type="protein sequence ID" value="SGZ03433.1"/>
    <property type="molecule type" value="Genomic_DNA"/>
</dbReference>
<dbReference type="SUPFAM" id="SSF48371">
    <property type="entry name" value="ARM repeat"/>
    <property type="match status" value="1"/>
</dbReference>
<comment type="caution">
    <text evidence="1">The sequence shown here is derived from an EMBL/GenBank/DDBJ whole genome shotgun (WGS) entry which is preliminary data.</text>
</comment>
<name>A0ABY1HJZ1_9GAMM</name>
<dbReference type="Gene3D" id="1.25.10.10">
    <property type="entry name" value="Leucine-rich Repeat Variant"/>
    <property type="match status" value="1"/>
</dbReference>
<sequence length="251" mass="28336">MKRQSSSCAKSARNKRLHRTNLRCYLLCKKTPSKICSVSRVLGTMENRALNEIVAQLEDKRSPKRRSAAKKLRKLKDADAGPSIFNALETELKDARTWETQYQMIMAIGECGYKPALPFLNELVNQNFEATMVYVAIGDAIVRLSIENGKDATPIFKLLETGNEMLIDGALRAMAMLKMVPSNIHIEKIINYVAEREMNQGIHIWVLAAAPGWSGLKVEEYLEYCATSPREEITSAVALARKKKYKKWSPL</sequence>
<evidence type="ECO:0000313" key="1">
    <source>
        <dbReference type="EMBL" id="SGZ03433.1"/>
    </source>
</evidence>
<evidence type="ECO:0008006" key="3">
    <source>
        <dbReference type="Google" id="ProtNLM"/>
    </source>
</evidence>